<protein>
    <submittedName>
        <fullName evidence="3">Putative secreted protein with PEP-CTERM sorting signal</fullName>
    </submittedName>
</protein>
<reference evidence="3 4" key="1">
    <citation type="journal article" date="2015" name="Stand. Genomic Sci.">
        <title>Genomic Encyclopedia of Bacterial and Archaeal Type Strains, Phase III: the genomes of soil and plant-associated and newly described type strains.</title>
        <authorList>
            <person name="Whitman W.B."/>
            <person name="Woyke T."/>
            <person name="Klenk H.P."/>
            <person name="Zhou Y."/>
            <person name="Lilburn T.G."/>
            <person name="Beck B.J."/>
            <person name="De Vos P."/>
            <person name="Vandamme P."/>
            <person name="Eisen J.A."/>
            <person name="Garrity G."/>
            <person name="Hugenholtz P."/>
            <person name="Kyrpides N.C."/>
        </authorList>
    </citation>
    <scope>NUCLEOTIDE SEQUENCE [LARGE SCALE GENOMIC DNA]</scope>
    <source>
        <strain evidence="3 4">CGMCC 1.10822</strain>
    </source>
</reference>
<organism evidence="3 4">
    <name type="scientific">Pseudoduganella lurida</name>
    <dbReference type="NCBI Taxonomy" id="1036180"/>
    <lineage>
        <taxon>Bacteria</taxon>
        <taxon>Pseudomonadati</taxon>
        <taxon>Pseudomonadota</taxon>
        <taxon>Betaproteobacteria</taxon>
        <taxon>Burkholderiales</taxon>
        <taxon>Oxalobacteraceae</taxon>
        <taxon>Telluria group</taxon>
        <taxon>Pseudoduganella</taxon>
    </lineage>
</organism>
<dbReference type="Pfam" id="PF07589">
    <property type="entry name" value="PEP-CTERM"/>
    <property type="match status" value="1"/>
</dbReference>
<keyword evidence="1" id="KW-0732">Signal</keyword>
<dbReference type="OrthoDB" id="8198236at2"/>
<evidence type="ECO:0000256" key="1">
    <source>
        <dbReference type="SAM" id="SignalP"/>
    </source>
</evidence>
<dbReference type="EMBL" id="VLLB01000001">
    <property type="protein sequence ID" value="TWI69892.1"/>
    <property type="molecule type" value="Genomic_DNA"/>
</dbReference>
<dbReference type="Gene3D" id="3.40.390.10">
    <property type="entry name" value="Collagenase (Catalytic Domain)"/>
    <property type="match status" value="1"/>
</dbReference>
<dbReference type="InterPro" id="IPR024079">
    <property type="entry name" value="MetalloPept_cat_dom_sf"/>
</dbReference>
<gene>
    <name evidence="3" type="ORF">IP91_00967</name>
</gene>
<comment type="caution">
    <text evidence="3">The sequence shown here is derived from an EMBL/GenBank/DDBJ whole genome shotgun (WGS) entry which is preliminary data.</text>
</comment>
<feature type="chain" id="PRO_5021977317" evidence="1">
    <location>
        <begin position="23"/>
        <end position="363"/>
    </location>
</feature>
<evidence type="ECO:0000259" key="2">
    <source>
        <dbReference type="Pfam" id="PF07589"/>
    </source>
</evidence>
<dbReference type="Proteomes" id="UP000318431">
    <property type="component" value="Unassembled WGS sequence"/>
</dbReference>
<feature type="domain" description="Ice-binding protein C-terminal" evidence="2">
    <location>
        <begin position="330"/>
        <end position="354"/>
    </location>
</feature>
<dbReference type="NCBIfam" id="NF038122">
    <property type="entry name" value="metallo_LGF"/>
    <property type="match status" value="1"/>
</dbReference>
<dbReference type="SUPFAM" id="SSF55486">
    <property type="entry name" value="Metalloproteases ('zincins'), catalytic domain"/>
    <property type="match status" value="1"/>
</dbReference>
<proteinExistence type="predicted"/>
<feature type="signal peptide" evidence="1">
    <location>
        <begin position="1"/>
        <end position="22"/>
    </location>
</feature>
<dbReference type="AlphaFoldDB" id="A0A562RLI2"/>
<dbReference type="GO" id="GO:0008237">
    <property type="term" value="F:metallopeptidase activity"/>
    <property type="evidence" value="ECO:0007669"/>
    <property type="project" value="InterPro"/>
</dbReference>
<sequence length="363" mass="38299">MKTLLSAITLATAAAAAGPADAALAFTFAFTPGTSMQAQDGFRAAAALWSSRIQDDITVNLTVGFNPLAPNVLGSTQSAQQAYSYSTFRQRLVDDITSSADTTATGSLSTGATFDMLINRTSNSPNGAGSATPYLDNDGDANNRTIRITTAEAKAINLGIMPQTLTNCIGTCDGFIQFNSNFTFDFNRNDGIGSNAFDFVGIAAHEIGHSLGFISGVDILDNNSSSTFFADNQFTYVSGLDLFRYSAQSPEGVIDWTADNRPKYFSIDGGVTQGPLFSNGVVHGDGRQASHWKDDLFIGLMDPTAGRGELLSISANDLLAMDVIGYDVSPIPEPSTTAMLGAGLLLLGGRAARRSKIFRKGTK</sequence>
<dbReference type="NCBIfam" id="TIGR02595">
    <property type="entry name" value="PEP_CTERM"/>
    <property type="match status" value="1"/>
</dbReference>
<dbReference type="InterPro" id="IPR013424">
    <property type="entry name" value="Ice-binding_C"/>
</dbReference>
<name>A0A562RLI2_9BURK</name>
<accession>A0A562RLI2</accession>
<keyword evidence="4" id="KW-1185">Reference proteome</keyword>
<dbReference type="RefSeq" id="WP_145647609.1">
    <property type="nucleotide sequence ID" value="NZ_VLLB01000001.1"/>
</dbReference>
<evidence type="ECO:0000313" key="3">
    <source>
        <dbReference type="EMBL" id="TWI69892.1"/>
    </source>
</evidence>
<evidence type="ECO:0000313" key="4">
    <source>
        <dbReference type="Proteomes" id="UP000318431"/>
    </source>
</evidence>